<name>A0A6N3BPH0_9FIRM</name>
<reference evidence="3" key="1">
    <citation type="submission" date="2019-11" db="EMBL/GenBank/DDBJ databases">
        <authorList>
            <person name="Feng L."/>
        </authorList>
    </citation>
    <scope>NUCLEOTIDE SEQUENCE</scope>
    <source>
        <strain evidence="3">CramosumLFYP8</strain>
    </source>
</reference>
<evidence type="ECO:0000313" key="2">
    <source>
        <dbReference type="EMBL" id="MDB7082355.1"/>
    </source>
</evidence>
<organism evidence="3">
    <name type="scientific">Thomasclavelia ramosa</name>
    <dbReference type="NCBI Taxonomy" id="1547"/>
    <lineage>
        <taxon>Bacteria</taxon>
        <taxon>Bacillati</taxon>
        <taxon>Bacillota</taxon>
        <taxon>Erysipelotrichia</taxon>
        <taxon>Erysipelotrichales</taxon>
        <taxon>Coprobacillaceae</taxon>
        <taxon>Thomasclavelia</taxon>
    </lineage>
</organism>
<evidence type="ECO:0000313" key="3">
    <source>
        <dbReference type="EMBL" id="VYU04469.1"/>
    </source>
</evidence>
<protein>
    <submittedName>
        <fullName evidence="3">Uncharacterized protein</fullName>
    </submittedName>
</protein>
<dbReference type="RefSeq" id="WP_003536526.1">
    <property type="nucleotide sequence ID" value="NZ_AP031443.1"/>
</dbReference>
<reference evidence="2" key="2">
    <citation type="submission" date="2023-01" db="EMBL/GenBank/DDBJ databases">
        <title>Human gut microbiome strain richness.</title>
        <authorList>
            <person name="Chen-Liaw A."/>
        </authorList>
    </citation>
    <scope>NUCLEOTIDE SEQUENCE</scope>
    <source>
        <strain evidence="2">1001217st2_G6_1001217B_191108</strain>
    </source>
</reference>
<keyword evidence="1" id="KW-1133">Transmembrane helix</keyword>
<proteinExistence type="predicted"/>
<keyword evidence="1" id="KW-0812">Transmembrane</keyword>
<dbReference type="AlphaFoldDB" id="A0A6N3BPH0"/>
<accession>A0A6N3BPH0</accession>
<gene>
    <name evidence="3" type="ORF">CRLFYP8_02803</name>
    <name evidence="2" type="ORF">PM738_00955</name>
</gene>
<sequence length="44" mass="4763">METVGLLILMIIILGGGYLLTGSLDTLLDHLTIKDNHSNKPLSK</sequence>
<dbReference type="GeneID" id="76833314"/>
<dbReference type="EMBL" id="CACRTL010000027">
    <property type="protein sequence ID" value="VYU04469.1"/>
    <property type="molecule type" value="Genomic_DNA"/>
</dbReference>
<keyword evidence="1" id="KW-0472">Membrane</keyword>
<evidence type="ECO:0000256" key="1">
    <source>
        <dbReference type="SAM" id="Phobius"/>
    </source>
</evidence>
<dbReference type="EMBL" id="JAQLKE010000001">
    <property type="protein sequence ID" value="MDB7082355.1"/>
    <property type="molecule type" value="Genomic_DNA"/>
</dbReference>
<feature type="transmembrane region" description="Helical" evidence="1">
    <location>
        <begin position="6"/>
        <end position="28"/>
    </location>
</feature>
<dbReference type="Proteomes" id="UP001211987">
    <property type="component" value="Unassembled WGS sequence"/>
</dbReference>